<feature type="transmembrane region" description="Helical" evidence="1">
    <location>
        <begin position="35"/>
        <end position="52"/>
    </location>
</feature>
<reference evidence="2 3" key="1">
    <citation type="submission" date="2016-03" db="EMBL/GenBank/DDBJ databases">
        <authorList>
            <person name="Ploux O."/>
        </authorList>
    </citation>
    <scope>NUCLEOTIDE SEQUENCE [LARGE SCALE GENOMIC DNA]</scope>
    <source>
        <strain evidence="2 3">R-45371</strain>
    </source>
</reference>
<evidence type="ECO:0000256" key="1">
    <source>
        <dbReference type="SAM" id="Phobius"/>
    </source>
</evidence>
<feature type="transmembrane region" description="Helical" evidence="1">
    <location>
        <begin position="6"/>
        <end position="23"/>
    </location>
</feature>
<dbReference type="RefSeq" id="WP_064037310.1">
    <property type="nucleotide sequence ID" value="NZ_LUUH01000063.1"/>
</dbReference>
<dbReference type="EMBL" id="LUUH01000063">
    <property type="protein sequence ID" value="OAI02201.1"/>
    <property type="molecule type" value="Genomic_DNA"/>
</dbReference>
<evidence type="ECO:0000313" key="3">
    <source>
        <dbReference type="Proteomes" id="UP000077763"/>
    </source>
</evidence>
<comment type="caution">
    <text evidence="2">The sequence shown here is derived from an EMBL/GenBank/DDBJ whole genome shotgun (WGS) entry which is preliminary data.</text>
</comment>
<sequence length="483" mass="53842">MTELLAAIVGFPILILSISFVTNRNGHPIQKLTRASVLIWLISLCLPGFSITSKTETFYGALILLLGLLFGWMALGLAAYANLFFFKVVSTLNNGKQPKASVIFMLIFASTLPFFPGPIISEGSGATVPVTSWGWGAVLWVVSLAFLVIAAAIQNQWMSVMLAKYCVIAVFGGVLSIVAIRDYQFSVATEQDREAYLTNDMAFTVAPLCEVSINWPERPFLNPDEVIVTDIDPALKPVKGDRPYLNLPTLPNYSEKGFDWITYKGDCYGCLIKVRYPQRANHPILQAKATQEGAIIRLLDKDASTVLYEQRLLKKIWNKGPVYCPRPSGFTDKGYDAAILKAIGHEKIELSDKPMLETEKTEFRCDMGTANIDGIDGLREWDGRHVMLSSESFRSSPSFCSERYLIKVKVEMCEPGGEKDLRAYLAAYERKTFRPLGSFSTRKVCSKRSEIPDNMVKGIQISQEQSTVETTMGKVTAERIRLF</sequence>
<feature type="transmembrane region" description="Helical" evidence="1">
    <location>
        <begin position="133"/>
        <end position="153"/>
    </location>
</feature>
<evidence type="ECO:0000313" key="2">
    <source>
        <dbReference type="EMBL" id="OAI02201.1"/>
    </source>
</evidence>
<gene>
    <name evidence="2" type="ORF">A1353_16950</name>
</gene>
<dbReference type="AlphaFoldDB" id="A0A177M980"/>
<keyword evidence="1" id="KW-1133">Transmembrane helix</keyword>
<protein>
    <submittedName>
        <fullName evidence="2">Uncharacterized protein</fullName>
    </submittedName>
</protein>
<proteinExistence type="predicted"/>
<feature type="transmembrane region" description="Helical" evidence="1">
    <location>
        <begin position="102"/>
        <end position="121"/>
    </location>
</feature>
<keyword evidence="1" id="KW-0812">Transmembrane</keyword>
<dbReference type="Proteomes" id="UP000077763">
    <property type="component" value="Unassembled WGS sequence"/>
</dbReference>
<feature type="transmembrane region" description="Helical" evidence="1">
    <location>
        <begin position="162"/>
        <end position="180"/>
    </location>
</feature>
<organism evidence="2 3">
    <name type="scientific">Methylomonas methanica</name>
    <dbReference type="NCBI Taxonomy" id="421"/>
    <lineage>
        <taxon>Bacteria</taxon>
        <taxon>Pseudomonadati</taxon>
        <taxon>Pseudomonadota</taxon>
        <taxon>Gammaproteobacteria</taxon>
        <taxon>Methylococcales</taxon>
        <taxon>Methylococcaceae</taxon>
        <taxon>Methylomonas</taxon>
    </lineage>
</organism>
<name>A0A177M980_METMH</name>
<keyword evidence="1" id="KW-0472">Membrane</keyword>
<accession>A0A177M980</accession>
<feature type="transmembrane region" description="Helical" evidence="1">
    <location>
        <begin position="58"/>
        <end position="81"/>
    </location>
</feature>